<gene>
    <name evidence="2" type="ORF">J0A67_14150</name>
</gene>
<evidence type="ECO:0000313" key="3">
    <source>
        <dbReference type="Proteomes" id="UP000664698"/>
    </source>
</evidence>
<evidence type="ECO:0000256" key="1">
    <source>
        <dbReference type="SAM" id="Phobius"/>
    </source>
</evidence>
<evidence type="ECO:0000313" key="2">
    <source>
        <dbReference type="EMBL" id="MBN7802011.1"/>
    </source>
</evidence>
<keyword evidence="3" id="KW-1185">Reference proteome</keyword>
<reference evidence="2 3" key="1">
    <citation type="submission" date="2021-03" db="EMBL/GenBank/DDBJ databases">
        <title>novel species isolated from a fishpond in China.</title>
        <authorList>
            <person name="Lu H."/>
            <person name="Cai Z."/>
        </authorList>
    </citation>
    <scope>NUCLEOTIDE SEQUENCE [LARGE SCALE GENOMIC DNA]</scope>
    <source>
        <strain evidence="2 3">JCM 31546</strain>
    </source>
</reference>
<accession>A0ABS3BUQ8</accession>
<keyword evidence="1" id="KW-1133">Transmembrane helix</keyword>
<name>A0ABS3BUQ8_9BACT</name>
<dbReference type="Proteomes" id="UP000664698">
    <property type="component" value="Unassembled WGS sequence"/>
</dbReference>
<proteinExistence type="predicted"/>
<comment type="caution">
    <text evidence="2">The sequence shown here is derived from an EMBL/GenBank/DDBJ whole genome shotgun (WGS) entry which is preliminary data.</text>
</comment>
<dbReference type="RefSeq" id="WP_206570013.1">
    <property type="nucleotide sequence ID" value="NZ_JAFKCW010000003.1"/>
</dbReference>
<keyword evidence="1" id="KW-0812">Transmembrane</keyword>
<protein>
    <submittedName>
        <fullName evidence="2">Uncharacterized protein</fullName>
    </submittedName>
</protein>
<keyword evidence="1" id="KW-0472">Membrane</keyword>
<feature type="transmembrane region" description="Helical" evidence="1">
    <location>
        <begin position="68"/>
        <end position="90"/>
    </location>
</feature>
<sequence length="94" mass="10325">MNPTISLSDPGALLGKTFVRIGQGLLIFLLLGSAYMAYLAADGFFTGWDWEFDSDLADLFPGQSPDAIISYFFVGICVKLLLLLGFLTWLGRKI</sequence>
<dbReference type="EMBL" id="JAFKCW010000003">
    <property type="protein sequence ID" value="MBN7802011.1"/>
    <property type="molecule type" value="Genomic_DNA"/>
</dbReference>
<organism evidence="2 3">
    <name type="scientific">Algoriphagus aestuariicola</name>
    <dbReference type="NCBI Taxonomy" id="1852016"/>
    <lineage>
        <taxon>Bacteria</taxon>
        <taxon>Pseudomonadati</taxon>
        <taxon>Bacteroidota</taxon>
        <taxon>Cytophagia</taxon>
        <taxon>Cytophagales</taxon>
        <taxon>Cyclobacteriaceae</taxon>
        <taxon>Algoriphagus</taxon>
    </lineage>
</organism>
<feature type="transmembrane region" description="Helical" evidence="1">
    <location>
        <begin position="25"/>
        <end position="48"/>
    </location>
</feature>